<dbReference type="EMBL" id="LT629772">
    <property type="protein sequence ID" value="SDT39023.1"/>
    <property type="molecule type" value="Genomic_DNA"/>
</dbReference>
<dbReference type="STRING" id="630515.SAMN04489812_5560"/>
<keyword evidence="1" id="KW-1133">Transmembrane helix</keyword>
<organism evidence="3 4">
    <name type="scientific">Microlunatus soli</name>
    <dbReference type="NCBI Taxonomy" id="630515"/>
    <lineage>
        <taxon>Bacteria</taxon>
        <taxon>Bacillati</taxon>
        <taxon>Actinomycetota</taxon>
        <taxon>Actinomycetes</taxon>
        <taxon>Propionibacteriales</taxon>
        <taxon>Propionibacteriaceae</taxon>
        <taxon>Microlunatus</taxon>
    </lineage>
</organism>
<keyword evidence="1" id="KW-0472">Membrane</keyword>
<evidence type="ECO:0000313" key="3">
    <source>
        <dbReference type="EMBL" id="SDT39023.1"/>
    </source>
</evidence>
<dbReference type="AlphaFoldDB" id="A0A1H1ZZB6"/>
<keyword evidence="4" id="KW-1185">Reference proteome</keyword>
<reference evidence="3 4" key="1">
    <citation type="submission" date="2016-10" db="EMBL/GenBank/DDBJ databases">
        <authorList>
            <person name="de Groot N.N."/>
        </authorList>
    </citation>
    <scope>NUCLEOTIDE SEQUENCE [LARGE SCALE GENOMIC DNA]</scope>
    <source>
        <strain evidence="3 4">DSM 21800</strain>
    </source>
</reference>
<feature type="transmembrane region" description="Helical" evidence="1">
    <location>
        <begin position="7"/>
        <end position="29"/>
    </location>
</feature>
<dbReference type="InterPro" id="IPR029058">
    <property type="entry name" value="AB_hydrolase_fold"/>
</dbReference>
<evidence type="ECO:0000313" key="4">
    <source>
        <dbReference type="Proteomes" id="UP000199103"/>
    </source>
</evidence>
<name>A0A1H1ZZB6_9ACTN</name>
<evidence type="ECO:0000256" key="1">
    <source>
        <dbReference type="SAM" id="Phobius"/>
    </source>
</evidence>
<gene>
    <name evidence="3" type="ORF">SAMN04489812_5560</name>
</gene>
<protein>
    <submittedName>
        <fullName evidence="3">Alpha/beta hydrolase family protein</fullName>
    </submittedName>
</protein>
<sequence>MRSVGRVLGWIGGGLITLLVLGMIAIVVYGNVGVRQAESVPLATVRNDPRIDLVHSDGAWVMTPTDGQAAEGQATDGLVFIPGAKVDPLAYASMLAGLVREGVTVIITKPTLNLAFFDLRRLTAFTALAPWVQRWAVGGHSLGGVRACQLVGGGGVQTLVLFASYCARDISGTDVRVLSVSGSRDGLSTPTKINNARPLLPADAESVVIDGANHASFGAYGDQPGDGTATESSATVQAEIDDAVLRFLTG</sequence>
<evidence type="ECO:0000259" key="2">
    <source>
        <dbReference type="Pfam" id="PF12695"/>
    </source>
</evidence>
<proteinExistence type="predicted"/>
<dbReference type="SUPFAM" id="SSF53474">
    <property type="entry name" value="alpha/beta-Hydrolases"/>
    <property type="match status" value="1"/>
</dbReference>
<dbReference type="Pfam" id="PF12695">
    <property type="entry name" value="Abhydrolase_5"/>
    <property type="match status" value="1"/>
</dbReference>
<dbReference type="InterPro" id="IPR029059">
    <property type="entry name" value="AB_hydrolase_5"/>
</dbReference>
<dbReference type="Proteomes" id="UP000199103">
    <property type="component" value="Chromosome I"/>
</dbReference>
<keyword evidence="1" id="KW-0812">Transmembrane</keyword>
<accession>A0A1H1ZZB6</accession>
<keyword evidence="3" id="KW-0378">Hydrolase</keyword>
<dbReference type="Gene3D" id="3.40.50.1820">
    <property type="entry name" value="alpha/beta hydrolase"/>
    <property type="match status" value="1"/>
</dbReference>
<feature type="domain" description="Alpha/beta hydrolase fold-5" evidence="2">
    <location>
        <begin position="78"/>
        <end position="235"/>
    </location>
</feature>
<dbReference type="GO" id="GO:0016787">
    <property type="term" value="F:hydrolase activity"/>
    <property type="evidence" value="ECO:0007669"/>
    <property type="project" value="UniProtKB-KW"/>
</dbReference>